<evidence type="ECO:0000256" key="2">
    <source>
        <dbReference type="SAM" id="Phobius"/>
    </source>
</evidence>
<organism evidence="4 5">
    <name type="scientific">Nezara viridula</name>
    <name type="common">Southern green stink bug</name>
    <name type="synonym">Cimex viridulus</name>
    <dbReference type="NCBI Taxonomy" id="85310"/>
    <lineage>
        <taxon>Eukaryota</taxon>
        <taxon>Metazoa</taxon>
        <taxon>Ecdysozoa</taxon>
        <taxon>Arthropoda</taxon>
        <taxon>Hexapoda</taxon>
        <taxon>Insecta</taxon>
        <taxon>Pterygota</taxon>
        <taxon>Neoptera</taxon>
        <taxon>Paraneoptera</taxon>
        <taxon>Hemiptera</taxon>
        <taxon>Heteroptera</taxon>
        <taxon>Panheteroptera</taxon>
        <taxon>Pentatomomorpha</taxon>
        <taxon>Pentatomoidea</taxon>
        <taxon>Pentatomidae</taxon>
        <taxon>Pentatominae</taxon>
        <taxon>Nezara</taxon>
    </lineage>
</organism>
<dbReference type="InterPro" id="IPR000626">
    <property type="entry name" value="Ubiquitin-like_dom"/>
</dbReference>
<dbReference type="GO" id="GO:0036503">
    <property type="term" value="P:ERAD pathway"/>
    <property type="evidence" value="ECO:0007669"/>
    <property type="project" value="InterPro"/>
</dbReference>
<feature type="compositionally biased region" description="Polar residues" evidence="1">
    <location>
        <begin position="133"/>
        <end position="146"/>
    </location>
</feature>
<keyword evidence="5" id="KW-1185">Reference proteome</keyword>
<dbReference type="CDD" id="cd17057">
    <property type="entry name" value="Ubl_TMUB1_like"/>
    <property type="match status" value="1"/>
</dbReference>
<dbReference type="PROSITE" id="PS50053">
    <property type="entry name" value="UBIQUITIN_2"/>
    <property type="match status" value="1"/>
</dbReference>
<dbReference type="OrthoDB" id="161999at2759"/>
<keyword evidence="2" id="KW-0472">Membrane</keyword>
<dbReference type="AlphaFoldDB" id="A0A9P0HVX2"/>
<dbReference type="InterPro" id="IPR029071">
    <property type="entry name" value="Ubiquitin-like_domsf"/>
</dbReference>
<dbReference type="Proteomes" id="UP001152798">
    <property type="component" value="Chromosome 7"/>
</dbReference>
<dbReference type="PANTHER" id="PTHR14557:SF5">
    <property type="entry name" value="UBIQUITIN-LIKE DOMAIN-CONTAINING PROTEIN"/>
    <property type="match status" value="1"/>
</dbReference>
<protein>
    <recommendedName>
        <fullName evidence="3">Ubiquitin-like domain-containing protein</fullName>
    </recommendedName>
</protein>
<feature type="domain" description="Ubiquitin-like" evidence="3">
    <location>
        <begin position="149"/>
        <end position="225"/>
    </location>
</feature>
<dbReference type="Gene3D" id="3.10.20.90">
    <property type="entry name" value="Phosphatidylinositol 3-kinase Catalytic Subunit, Chain A, domain 1"/>
    <property type="match status" value="1"/>
</dbReference>
<sequence>MTLIEGVGDEVLQFLGILLVVLLGVIAWWSTGIRDLPQIRTILILERRTQNTSTQQTTLVSQHVSGIDTGQGDQTACRQRRLSSNRNVVNKREITVTRDIHANVASEEASNSEPSVRSEMDRNASGDEPTEPQLDQNTENSSETNGDNIRIRLKYLNDDQKLVEGRLQELLGDFKRRHFSMELSAQKLVRLIFNGQILQRDDQTLQGCGLYDNCVVHCLVHAQQNTQRSNAQQHSNSPPPDWNLGGLLYTCLSVLLCLAWICRYNYSHLFSLTTTTALVGLTAMFAVSVIGLHMPEQLPSN</sequence>
<evidence type="ECO:0000259" key="3">
    <source>
        <dbReference type="PROSITE" id="PS50053"/>
    </source>
</evidence>
<proteinExistence type="predicted"/>
<evidence type="ECO:0000256" key="1">
    <source>
        <dbReference type="SAM" id="MobiDB-lite"/>
    </source>
</evidence>
<reference evidence="4" key="1">
    <citation type="submission" date="2022-01" db="EMBL/GenBank/DDBJ databases">
        <authorList>
            <person name="King R."/>
        </authorList>
    </citation>
    <scope>NUCLEOTIDE SEQUENCE</scope>
</reference>
<accession>A0A9P0HVX2</accession>
<keyword evidence="2" id="KW-0812">Transmembrane</keyword>
<evidence type="ECO:0000313" key="4">
    <source>
        <dbReference type="EMBL" id="CAH1408337.1"/>
    </source>
</evidence>
<dbReference type="InterPro" id="IPR040352">
    <property type="entry name" value="TMUB1/2"/>
</dbReference>
<dbReference type="PANTHER" id="PTHR14557">
    <property type="entry name" value="PROTEIN C7ORF21"/>
    <property type="match status" value="1"/>
</dbReference>
<feature type="transmembrane region" description="Helical" evidence="2">
    <location>
        <begin position="269"/>
        <end position="292"/>
    </location>
</feature>
<feature type="transmembrane region" description="Helical" evidence="2">
    <location>
        <begin position="12"/>
        <end position="30"/>
    </location>
</feature>
<keyword evidence="2" id="KW-1133">Transmembrane helix</keyword>
<dbReference type="Pfam" id="PF00240">
    <property type="entry name" value="ubiquitin"/>
    <property type="match status" value="1"/>
</dbReference>
<evidence type="ECO:0000313" key="5">
    <source>
        <dbReference type="Proteomes" id="UP001152798"/>
    </source>
</evidence>
<dbReference type="EMBL" id="OV725083">
    <property type="protein sequence ID" value="CAH1408337.1"/>
    <property type="molecule type" value="Genomic_DNA"/>
</dbReference>
<gene>
    <name evidence="4" type="ORF">NEZAVI_LOCUS15888</name>
</gene>
<dbReference type="SUPFAM" id="SSF54236">
    <property type="entry name" value="Ubiquitin-like"/>
    <property type="match status" value="1"/>
</dbReference>
<feature type="region of interest" description="Disordered" evidence="1">
    <location>
        <begin position="100"/>
        <end position="146"/>
    </location>
</feature>
<feature type="compositionally biased region" description="Basic and acidic residues" evidence="1">
    <location>
        <begin position="116"/>
        <end position="125"/>
    </location>
</feature>
<name>A0A9P0HVX2_NEZVI</name>